<dbReference type="RefSeq" id="WP_244348833.1">
    <property type="nucleotide sequence ID" value="NZ_JAFIRA010000003.1"/>
</dbReference>
<dbReference type="PROSITE" id="PS51085">
    <property type="entry name" value="2FE2S_FER_2"/>
    <property type="match status" value="1"/>
</dbReference>
<reference evidence="8" key="1">
    <citation type="submission" date="2021-02" db="EMBL/GenBank/DDBJ databases">
        <title>The CRISPR/cas machinery reduction and long-range gene transfer in the hot spring cyanobacterium Synechococcus.</title>
        <authorList>
            <person name="Dvorak P."/>
            <person name="Jahodarova E."/>
            <person name="Hasler P."/>
            <person name="Poulickova A."/>
        </authorList>
    </citation>
    <scope>NUCLEOTIDE SEQUENCE</scope>
    <source>
        <strain evidence="8">Rupite</strain>
    </source>
</reference>
<keyword evidence="3" id="KW-0479">Metal-binding</keyword>
<evidence type="ECO:0000256" key="6">
    <source>
        <dbReference type="ARBA" id="ARBA00034078"/>
    </source>
</evidence>
<dbReference type="CDD" id="cd00207">
    <property type="entry name" value="fer2"/>
    <property type="match status" value="1"/>
</dbReference>
<keyword evidence="2" id="KW-0001">2Fe-2S</keyword>
<dbReference type="InterPro" id="IPR001055">
    <property type="entry name" value="Adrenodoxin-like"/>
</dbReference>
<feature type="domain" description="2Fe-2S ferredoxin-type" evidence="7">
    <location>
        <begin position="3"/>
        <end position="99"/>
    </location>
</feature>
<gene>
    <name evidence="8" type="ORF">JX360_02100</name>
</gene>
<dbReference type="InterPro" id="IPR001041">
    <property type="entry name" value="2Fe-2S_ferredoxin-type"/>
</dbReference>
<comment type="cofactor">
    <cofactor evidence="6">
        <name>[2Fe-2S] cluster</name>
        <dbReference type="ChEBI" id="CHEBI:190135"/>
    </cofactor>
</comment>
<evidence type="ECO:0000256" key="5">
    <source>
        <dbReference type="ARBA" id="ARBA00023014"/>
    </source>
</evidence>
<dbReference type="InterPro" id="IPR036010">
    <property type="entry name" value="2Fe-2S_ferredoxin-like_sf"/>
</dbReference>
<dbReference type="SUPFAM" id="SSF54292">
    <property type="entry name" value="2Fe-2S ferredoxin-like"/>
    <property type="match status" value="1"/>
</dbReference>
<dbReference type="Proteomes" id="UP000830835">
    <property type="component" value="Unassembled WGS sequence"/>
</dbReference>
<proteinExistence type="inferred from homology"/>
<protein>
    <submittedName>
        <fullName evidence="8">2Fe-2S iron-sulfur cluster binding domain-containing protein</fullName>
    </submittedName>
</protein>
<dbReference type="InterPro" id="IPR012675">
    <property type="entry name" value="Beta-grasp_dom_sf"/>
</dbReference>
<keyword evidence="5" id="KW-0411">Iron-sulfur</keyword>
<dbReference type="PANTHER" id="PTHR23426:SF65">
    <property type="entry name" value="FERREDOXIN-2, MITOCHONDRIAL"/>
    <property type="match status" value="1"/>
</dbReference>
<evidence type="ECO:0000256" key="4">
    <source>
        <dbReference type="ARBA" id="ARBA00023004"/>
    </source>
</evidence>
<accession>A0ABT0C8N8</accession>
<evidence type="ECO:0000259" key="7">
    <source>
        <dbReference type="PROSITE" id="PS51085"/>
    </source>
</evidence>
<evidence type="ECO:0000313" key="9">
    <source>
        <dbReference type="Proteomes" id="UP000830835"/>
    </source>
</evidence>
<name>A0ABT0C8N8_THEVL</name>
<comment type="similarity">
    <text evidence="1">Belongs to the adrenodoxin/putidaredoxin family.</text>
</comment>
<dbReference type="Gene3D" id="3.10.20.30">
    <property type="match status" value="1"/>
</dbReference>
<comment type="caution">
    <text evidence="8">The sequence shown here is derived from an EMBL/GenBank/DDBJ whole genome shotgun (WGS) entry which is preliminary data.</text>
</comment>
<dbReference type="PANTHER" id="PTHR23426">
    <property type="entry name" value="FERREDOXIN/ADRENODOXIN"/>
    <property type="match status" value="1"/>
</dbReference>
<evidence type="ECO:0000313" key="8">
    <source>
        <dbReference type="EMBL" id="MCJ2541705.1"/>
    </source>
</evidence>
<organism evidence="8 9">
    <name type="scientific">Thermostichus vulcanus str. 'Rupite'</name>
    <dbReference type="NCBI Taxonomy" id="2813851"/>
    <lineage>
        <taxon>Bacteria</taxon>
        <taxon>Bacillati</taxon>
        <taxon>Cyanobacteriota</taxon>
        <taxon>Cyanophyceae</taxon>
        <taxon>Thermostichales</taxon>
        <taxon>Thermostichaceae</taxon>
        <taxon>Thermostichus</taxon>
    </lineage>
</organism>
<sequence length="161" mass="17855">MVKQIRLEPLSRISEVDTYSNLLSAILSEDLHVSRECNGRGICATCHIYVKEGLDSLTPMTPRESKTLEVITSAKTNSRLACQARVISDGVVVELPPGMYVNSLQDVEVLIGRRAEQDLLHPRTGKVLVEQGKVITRSTVKQLENEDFHLIGSTLAQTREV</sequence>
<evidence type="ECO:0000256" key="2">
    <source>
        <dbReference type="ARBA" id="ARBA00022714"/>
    </source>
</evidence>
<evidence type="ECO:0000256" key="1">
    <source>
        <dbReference type="ARBA" id="ARBA00010914"/>
    </source>
</evidence>
<keyword evidence="9" id="KW-1185">Reference proteome</keyword>
<keyword evidence="4" id="KW-0408">Iron</keyword>
<dbReference type="EMBL" id="JAFIRA010000003">
    <property type="protein sequence ID" value="MCJ2541705.1"/>
    <property type="molecule type" value="Genomic_DNA"/>
</dbReference>
<evidence type="ECO:0000256" key="3">
    <source>
        <dbReference type="ARBA" id="ARBA00022723"/>
    </source>
</evidence>
<dbReference type="Pfam" id="PF00111">
    <property type="entry name" value="Fer2"/>
    <property type="match status" value="1"/>
</dbReference>